<proteinExistence type="predicted"/>
<gene>
    <name evidence="1" type="ORF">J1899_18695</name>
</gene>
<dbReference type="EMBL" id="CP071709">
    <property type="protein sequence ID" value="QVY60976.1"/>
    <property type="molecule type" value="Genomic_DNA"/>
</dbReference>
<sequence length="125" mass="14714">MPQQRLYFEEINKLLVPYMYVLTFKPTEIKWDKPVHFFDAITPFNYVGTEKFNENLNSAAIYFSDFIFNEVIPDRFGLNLVSIKKRIHDHGVDPYVINQFILPTNEISKVMSVIPKENNKSILLI</sequence>
<keyword evidence="2" id="KW-1185">Reference proteome</keyword>
<organism evidence="1 2">
    <name type="scientific">Cytobacillus gottheilii</name>
    <dbReference type="NCBI Taxonomy" id="859144"/>
    <lineage>
        <taxon>Bacteria</taxon>
        <taxon>Bacillati</taxon>
        <taxon>Bacillota</taxon>
        <taxon>Bacilli</taxon>
        <taxon>Bacillales</taxon>
        <taxon>Bacillaceae</taxon>
        <taxon>Cytobacillus</taxon>
    </lineage>
</organism>
<protein>
    <submittedName>
        <fullName evidence="1">Uncharacterized protein</fullName>
    </submittedName>
</protein>
<name>A0ABX8F9G7_9BACI</name>
<evidence type="ECO:0000313" key="1">
    <source>
        <dbReference type="EMBL" id="QVY60976.1"/>
    </source>
</evidence>
<evidence type="ECO:0000313" key="2">
    <source>
        <dbReference type="Proteomes" id="UP000679247"/>
    </source>
</evidence>
<accession>A0ABX8F9G7</accession>
<reference evidence="1 2" key="1">
    <citation type="submission" date="2021-03" db="EMBL/GenBank/DDBJ databases">
        <title>The first data on the complete genome of the tetrodotoxin-producing bacterium.</title>
        <authorList>
            <person name="Melnikova D.I."/>
            <person name="Nijland R."/>
            <person name="Magarlamov T.Y."/>
        </authorList>
    </citation>
    <scope>NUCLEOTIDE SEQUENCE [LARGE SCALE GENOMIC DNA]</scope>
    <source>
        <strain evidence="1 2">1839</strain>
    </source>
</reference>
<dbReference type="RefSeq" id="WP_214475852.1">
    <property type="nucleotide sequence ID" value="NZ_CP071709.1"/>
</dbReference>
<dbReference type="Proteomes" id="UP000679247">
    <property type="component" value="Chromosome"/>
</dbReference>